<dbReference type="RefSeq" id="WP_203708651.1">
    <property type="nucleotide sequence ID" value="NZ_BAAALU010000005.1"/>
</dbReference>
<feature type="transmembrane region" description="Helical" evidence="8">
    <location>
        <begin position="190"/>
        <end position="220"/>
    </location>
</feature>
<comment type="subcellular location">
    <subcellularLocation>
        <location evidence="1 8">Cell membrane</location>
        <topology evidence="1 8">Multi-pass membrane protein</topology>
    </subcellularLocation>
</comment>
<comment type="caution">
    <text evidence="9">The sequence shown here is derived from an EMBL/GenBank/DDBJ whole genome shotgun (WGS) entry which is preliminary data.</text>
</comment>
<evidence type="ECO:0000256" key="7">
    <source>
        <dbReference type="ARBA" id="ARBA00023136"/>
    </source>
</evidence>
<evidence type="ECO:0000313" key="9">
    <source>
        <dbReference type="EMBL" id="GIF61829.1"/>
    </source>
</evidence>
<organism evidence="9 10">
    <name type="scientific">Asanoa iriomotensis</name>
    <dbReference type="NCBI Taxonomy" id="234613"/>
    <lineage>
        <taxon>Bacteria</taxon>
        <taxon>Bacillati</taxon>
        <taxon>Actinomycetota</taxon>
        <taxon>Actinomycetes</taxon>
        <taxon>Micromonosporales</taxon>
        <taxon>Micromonosporaceae</taxon>
        <taxon>Asanoa</taxon>
    </lineage>
</organism>
<dbReference type="PANTHER" id="PTHR30269:SF0">
    <property type="entry name" value="MEMBRANE TRANSPORTER PROTEIN YFCA-RELATED"/>
    <property type="match status" value="1"/>
</dbReference>
<keyword evidence="7 8" id="KW-0472">Membrane</keyword>
<accession>A0ABQ4CGF7</accession>
<name>A0ABQ4CGF7_9ACTN</name>
<dbReference type="InterPro" id="IPR052017">
    <property type="entry name" value="TSUP"/>
</dbReference>
<dbReference type="Proteomes" id="UP000624325">
    <property type="component" value="Unassembled WGS sequence"/>
</dbReference>
<evidence type="ECO:0000256" key="8">
    <source>
        <dbReference type="RuleBase" id="RU363041"/>
    </source>
</evidence>
<evidence type="ECO:0000256" key="5">
    <source>
        <dbReference type="ARBA" id="ARBA00022692"/>
    </source>
</evidence>
<sequence>MDLLHAVLLLAAGLAAGFMNAIAGGGSLITFPALLGVGLAAVPANVSNSVAVCPGYFAAVYGSRKELRGQERRTYLLLPTAVVGAVAGCVLLLITPESAFDKVVPFLVLGATAVLAFQDQLRRVVGHPARISRTRQQAMLYGIVGVGSVYGGYFGAALGVLFVAGLALVLDENLARVTAVKNVLSATVGLTTVVVFALFGPVNWATVAVLAPAALVGGYVGARLARRLPSKVLKAVIVVFGTGIGIYLLIHAFI</sequence>
<protein>
    <recommendedName>
        <fullName evidence="8">Probable membrane transporter protein</fullName>
    </recommendedName>
</protein>
<dbReference type="EMBL" id="BONC01000138">
    <property type="protein sequence ID" value="GIF61829.1"/>
    <property type="molecule type" value="Genomic_DNA"/>
</dbReference>
<gene>
    <name evidence="9" type="ORF">Air01nite_79240</name>
</gene>
<feature type="transmembrane region" description="Helical" evidence="8">
    <location>
        <begin position="232"/>
        <end position="253"/>
    </location>
</feature>
<reference evidence="9 10" key="1">
    <citation type="submission" date="2021-01" db="EMBL/GenBank/DDBJ databases">
        <title>Whole genome shotgun sequence of Asanoa iriomotensis NBRC 100142.</title>
        <authorList>
            <person name="Komaki H."/>
            <person name="Tamura T."/>
        </authorList>
    </citation>
    <scope>NUCLEOTIDE SEQUENCE [LARGE SCALE GENOMIC DNA]</scope>
    <source>
        <strain evidence="9 10">NBRC 100142</strain>
    </source>
</reference>
<evidence type="ECO:0000256" key="3">
    <source>
        <dbReference type="ARBA" id="ARBA00022448"/>
    </source>
</evidence>
<keyword evidence="5 8" id="KW-0812">Transmembrane</keyword>
<keyword evidence="3" id="KW-0813">Transport</keyword>
<keyword evidence="4 8" id="KW-1003">Cell membrane</keyword>
<feature type="transmembrane region" description="Helical" evidence="8">
    <location>
        <begin position="138"/>
        <end position="170"/>
    </location>
</feature>
<dbReference type="PANTHER" id="PTHR30269">
    <property type="entry name" value="TRANSMEMBRANE PROTEIN YFCA"/>
    <property type="match status" value="1"/>
</dbReference>
<feature type="transmembrane region" description="Helical" evidence="8">
    <location>
        <begin position="74"/>
        <end position="94"/>
    </location>
</feature>
<evidence type="ECO:0000313" key="10">
    <source>
        <dbReference type="Proteomes" id="UP000624325"/>
    </source>
</evidence>
<keyword evidence="10" id="KW-1185">Reference proteome</keyword>
<evidence type="ECO:0000256" key="1">
    <source>
        <dbReference type="ARBA" id="ARBA00004651"/>
    </source>
</evidence>
<evidence type="ECO:0000256" key="4">
    <source>
        <dbReference type="ARBA" id="ARBA00022475"/>
    </source>
</evidence>
<dbReference type="InterPro" id="IPR002781">
    <property type="entry name" value="TM_pro_TauE-like"/>
</dbReference>
<feature type="transmembrane region" description="Helical" evidence="8">
    <location>
        <begin position="33"/>
        <end position="62"/>
    </location>
</feature>
<proteinExistence type="inferred from homology"/>
<evidence type="ECO:0000256" key="2">
    <source>
        <dbReference type="ARBA" id="ARBA00009142"/>
    </source>
</evidence>
<keyword evidence="6 8" id="KW-1133">Transmembrane helix</keyword>
<comment type="similarity">
    <text evidence="2 8">Belongs to the 4-toluene sulfonate uptake permease (TSUP) (TC 2.A.102) family.</text>
</comment>
<dbReference type="Pfam" id="PF01925">
    <property type="entry name" value="TauE"/>
    <property type="match status" value="1"/>
</dbReference>
<evidence type="ECO:0000256" key="6">
    <source>
        <dbReference type="ARBA" id="ARBA00022989"/>
    </source>
</evidence>